<protein>
    <submittedName>
        <fullName evidence="2">Glycosyltransferase family 2 protein</fullName>
    </submittedName>
</protein>
<dbReference type="EMBL" id="WAEL01000003">
    <property type="protein sequence ID" value="NID10361.1"/>
    <property type="molecule type" value="Genomic_DNA"/>
</dbReference>
<comment type="caution">
    <text evidence="2">The sequence shown here is derived from an EMBL/GenBank/DDBJ whole genome shotgun (WGS) entry which is preliminary data.</text>
</comment>
<dbReference type="InterPro" id="IPR029044">
    <property type="entry name" value="Nucleotide-diphossugar_trans"/>
</dbReference>
<evidence type="ECO:0000259" key="1">
    <source>
        <dbReference type="Pfam" id="PF00535"/>
    </source>
</evidence>
<name>A0ABX0QD72_9BACT</name>
<evidence type="ECO:0000313" key="3">
    <source>
        <dbReference type="Proteomes" id="UP000606008"/>
    </source>
</evidence>
<proteinExistence type="predicted"/>
<dbReference type="PANTHER" id="PTHR48090">
    <property type="entry name" value="UNDECAPRENYL-PHOSPHATE 4-DEOXY-4-FORMAMIDO-L-ARABINOSE TRANSFERASE-RELATED"/>
    <property type="match status" value="1"/>
</dbReference>
<dbReference type="CDD" id="cd04179">
    <property type="entry name" value="DPM_DPG-synthase_like"/>
    <property type="match status" value="1"/>
</dbReference>
<accession>A0ABX0QD72</accession>
<dbReference type="Proteomes" id="UP000606008">
    <property type="component" value="Unassembled WGS sequence"/>
</dbReference>
<dbReference type="InterPro" id="IPR001173">
    <property type="entry name" value="Glyco_trans_2-like"/>
</dbReference>
<dbReference type="Gene3D" id="3.90.550.10">
    <property type="entry name" value="Spore Coat Polysaccharide Biosynthesis Protein SpsA, Chain A"/>
    <property type="match status" value="1"/>
</dbReference>
<dbReference type="SUPFAM" id="SSF53448">
    <property type="entry name" value="Nucleotide-diphospho-sugar transferases"/>
    <property type="match status" value="1"/>
</dbReference>
<organism evidence="2 3">
    <name type="scientific">Fibrivirga algicola</name>
    <dbReference type="NCBI Taxonomy" id="2950420"/>
    <lineage>
        <taxon>Bacteria</taxon>
        <taxon>Pseudomonadati</taxon>
        <taxon>Bacteroidota</taxon>
        <taxon>Cytophagia</taxon>
        <taxon>Cytophagales</taxon>
        <taxon>Spirosomataceae</taxon>
        <taxon>Fibrivirga</taxon>
    </lineage>
</organism>
<dbReference type="PANTHER" id="PTHR48090:SF7">
    <property type="entry name" value="RFBJ PROTEIN"/>
    <property type="match status" value="1"/>
</dbReference>
<reference evidence="3" key="1">
    <citation type="submission" date="2019-09" db="EMBL/GenBank/DDBJ databases">
        <authorList>
            <person name="Jung D.-H."/>
        </authorList>
    </citation>
    <scope>NUCLEOTIDE SEQUENCE [LARGE SCALE GENOMIC DNA]</scope>
    <source>
        <strain evidence="3">JA-25</strain>
    </source>
</reference>
<evidence type="ECO:0000313" key="2">
    <source>
        <dbReference type="EMBL" id="NID10361.1"/>
    </source>
</evidence>
<gene>
    <name evidence="2" type="ORF">F7231_09250</name>
</gene>
<feature type="domain" description="Glycosyltransferase 2-like" evidence="1">
    <location>
        <begin position="22"/>
        <end position="182"/>
    </location>
</feature>
<dbReference type="Pfam" id="PF00535">
    <property type="entry name" value="Glycos_transf_2"/>
    <property type="match status" value="1"/>
</dbReference>
<reference evidence="3" key="2">
    <citation type="submission" date="2023-07" db="EMBL/GenBank/DDBJ databases">
        <authorList>
            <person name="Jung D.-H."/>
        </authorList>
    </citation>
    <scope>NUCLEOTIDE SEQUENCE [LARGE SCALE GENOMIC DNA]</scope>
    <source>
        <strain evidence="3">JA-25</strain>
    </source>
</reference>
<dbReference type="RefSeq" id="WP_085410786.1">
    <property type="nucleotide sequence ID" value="NZ_WAEL01000003.1"/>
</dbReference>
<keyword evidence="3" id="KW-1185">Reference proteome</keyword>
<sequence>MTSQQTTGCLYNSISLDLPTLTVIIPVYNEIHTIRALIDQVLQTPSVNEILIVDDCSTDGTREWLMSADLPDHVRVFMHDQNRGKGMAIRTAIHKATQEYTIIQDADLEYNPADYTLLLQVAHFQNTPVVYGSRFMNPHNRHSHQRFYWGGRSVTLVTNVLFRQRLTDEPTCYKLFKTSFLKRIPLNCERFEFCPEVTAKVAMSGIKIMEVPIRYMPRKLSEGKKIGFIDGLEAIYTLVRYRFTPFRLASL</sequence>
<dbReference type="InterPro" id="IPR050256">
    <property type="entry name" value="Glycosyltransferase_2"/>
</dbReference>